<dbReference type="GO" id="GO:0009103">
    <property type="term" value="P:lipopolysaccharide biosynthetic process"/>
    <property type="evidence" value="ECO:0007669"/>
    <property type="project" value="TreeGrafter"/>
</dbReference>
<accession>A0A1F8BMK1</accession>
<feature type="domain" description="Glycosyltransferase subfamily 4-like N-terminal" evidence="3">
    <location>
        <begin position="8"/>
        <end position="167"/>
    </location>
</feature>
<dbReference type="GO" id="GO:0016757">
    <property type="term" value="F:glycosyltransferase activity"/>
    <property type="evidence" value="ECO:0007669"/>
    <property type="project" value="InterPro"/>
</dbReference>
<protein>
    <recommendedName>
        <fullName evidence="6">Glycosyl transferase family 1 domain-containing protein</fullName>
    </recommendedName>
</protein>
<dbReference type="InterPro" id="IPR001296">
    <property type="entry name" value="Glyco_trans_1"/>
</dbReference>
<evidence type="ECO:0000313" key="4">
    <source>
        <dbReference type="EMBL" id="OGM64508.1"/>
    </source>
</evidence>
<evidence type="ECO:0000259" key="3">
    <source>
        <dbReference type="Pfam" id="PF13439"/>
    </source>
</evidence>
<sequence length="371" mass="42912">MYGLENAGIGRYIINLIEELKKLVNKEQFVVLLRKKYFDQLNLPSNWKKVLADFRHYTFEEQFKLPRIIKKENPDLVHFPHINFPILYQGTHIITVHDLTMQRQGADATTLSLPIYYFKRFPFLLAARIAIKSAVAIITPSNTVKNDVSEYYNIDKNKIFVTYEGVDFGKLESYFRGDPKGLLELWDLQTAKYFLYVGNAYSHKNLEVVVKAIKKLNEEKDLNIKFAVAGSKDVFKERLQNLIGQENAQKYVKILGYVSDEELSVLYKNSAAFVYSSLSEGFGLQGLEAIASGSLVLASDIPVFKEIYEDNVLYFNPKEVNSLVEAMKKVMKISREEKTRILTRTKDFIKKYSWQKMAKETLEVYQKILKG</sequence>
<evidence type="ECO:0000259" key="2">
    <source>
        <dbReference type="Pfam" id="PF00534"/>
    </source>
</evidence>
<feature type="domain" description="Glycosyl transferase family 1" evidence="2">
    <location>
        <begin position="190"/>
        <end position="337"/>
    </location>
</feature>
<dbReference type="Pfam" id="PF00534">
    <property type="entry name" value="Glycos_transf_1"/>
    <property type="match status" value="1"/>
</dbReference>
<proteinExistence type="predicted"/>
<evidence type="ECO:0000256" key="1">
    <source>
        <dbReference type="ARBA" id="ARBA00022679"/>
    </source>
</evidence>
<dbReference type="PANTHER" id="PTHR46401">
    <property type="entry name" value="GLYCOSYLTRANSFERASE WBBK-RELATED"/>
    <property type="match status" value="1"/>
</dbReference>
<dbReference type="InterPro" id="IPR028098">
    <property type="entry name" value="Glyco_trans_4-like_N"/>
</dbReference>
<name>A0A1F8BMK1_9BACT</name>
<dbReference type="CDD" id="cd03809">
    <property type="entry name" value="GT4_MtfB-like"/>
    <property type="match status" value="1"/>
</dbReference>
<dbReference type="Gene3D" id="3.40.50.2000">
    <property type="entry name" value="Glycogen Phosphorylase B"/>
    <property type="match status" value="2"/>
</dbReference>
<dbReference type="EMBL" id="MGHE01000010">
    <property type="protein sequence ID" value="OGM64508.1"/>
    <property type="molecule type" value="Genomic_DNA"/>
</dbReference>
<comment type="caution">
    <text evidence="4">The sequence shown here is derived from an EMBL/GenBank/DDBJ whole genome shotgun (WGS) entry which is preliminary data.</text>
</comment>
<keyword evidence="1" id="KW-0808">Transferase</keyword>
<dbReference type="Pfam" id="PF13439">
    <property type="entry name" value="Glyco_transf_4"/>
    <property type="match status" value="1"/>
</dbReference>
<evidence type="ECO:0000313" key="5">
    <source>
        <dbReference type="Proteomes" id="UP000177060"/>
    </source>
</evidence>
<dbReference type="SUPFAM" id="SSF53756">
    <property type="entry name" value="UDP-Glycosyltransferase/glycogen phosphorylase"/>
    <property type="match status" value="1"/>
</dbReference>
<dbReference type="PANTHER" id="PTHR46401:SF2">
    <property type="entry name" value="GLYCOSYLTRANSFERASE WBBK-RELATED"/>
    <property type="match status" value="1"/>
</dbReference>
<dbReference type="AlphaFoldDB" id="A0A1F8BMK1"/>
<organism evidence="4 5">
    <name type="scientific">Candidatus Woesebacteria bacterium RIFCSPLOWO2_01_FULL_39_14</name>
    <dbReference type="NCBI Taxonomy" id="1802518"/>
    <lineage>
        <taxon>Bacteria</taxon>
        <taxon>Candidatus Woeseibacteriota</taxon>
    </lineage>
</organism>
<reference evidence="4 5" key="1">
    <citation type="journal article" date="2016" name="Nat. Commun.">
        <title>Thousands of microbial genomes shed light on interconnected biogeochemical processes in an aquifer system.</title>
        <authorList>
            <person name="Anantharaman K."/>
            <person name="Brown C.T."/>
            <person name="Hug L.A."/>
            <person name="Sharon I."/>
            <person name="Castelle C.J."/>
            <person name="Probst A.J."/>
            <person name="Thomas B.C."/>
            <person name="Singh A."/>
            <person name="Wilkins M.J."/>
            <person name="Karaoz U."/>
            <person name="Brodie E.L."/>
            <person name="Williams K.H."/>
            <person name="Hubbard S.S."/>
            <person name="Banfield J.F."/>
        </authorList>
    </citation>
    <scope>NUCLEOTIDE SEQUENCE [LARGE SCALE GENOMIC DNA]</scope>
</reference>
<evidence type="ECO:0008006" key="6">
    <source>
        <dbReference type="Google" id="ProtNLM"/>
    </source>
</evidence>
<gene>
    <name evidence="4" type="ORF">A3A52_02920</name>
</gene>
<dbReference type="Proteomes" id="UP000177060">
    <property type="component" value="Unassembled WGS sequence"/>
</dbReference>